<gene>
    <name evidence="1" type="ORF">MY1_1595</name>
</gene>
<dbReference type="OrthoDB" id="8613at2157"/>
<evidence type="ECO:0000313" key="2">
    <source>
        <dbReference type="Proteomes" id="UP000004440"/>
    </source>
</evidence>
<dbReference type="RefSeq" id="WP_007551319.1">
    <property type="nucleotide sequence ID" value="NZ_AFPU01000001.1"/>
</dbReference>
<accession>F9CXZ2</accession>
<reference evidence="1 2" key="1">
    <citation type="journal article" date="2011" name="J. Bacteriol.">
        <title>Genome Sequence of an Ammonia-Oxidizing Soil Archaeon, "Candidatus Nitrosoarchaeum koreensis" MY1.</title>
        <authorList>
            <person name="Kim B.K."/>
            <person name="Jung M.Y."/>
            <person name="Yu D.S."/>
            <person name="Park S.J."/>
            <person name="Oh T.K."/>
            <person name="Rhee S.K."/>
            <person name="Kim J.F."/>
        </authorList>
    </citation>
    <scope>NUCLEOTIDE SEQUENCE [LARGE SCALE GENOMIC DNA]</scope>
    <source>
        <strain evidence="1 2">MY1</strain>
    </source>
</reference>
<dbReference type="AlphaFoldDB" id="F9CXZ2"/>
<protein>
    <submittedName>
        <fullName evidence="1">Uncharacterized protein</fullName>
    </submittedName>
</protein>
<name>F9CXZ2_9ARCH</name>
<keyword evidence="2" id="KW-1185">Reference proteome</keyword>
<comment type="caution">
    <text evidence="1">The sequence shown here is derived from an EMBL/GenBank/DDBJ whole genome shotgun (WGS) entry which is preliminary data.</text>
</comment>
<sequence>MILHFIFVVKEEDLEKRKLEFEYVKQMGSFFKVWIKEKFGKDFEVQCDELITKPRRLFQKLDTHTLLQDHQQRGSEIFHFYLCHFKPLWTDCTCEGYQAENFGMVWWQPPKDNFDTLFLAEKNCTTVSHVLAHELLRTSGHKKFREIVHDVWTKHFYDQLDFEQYGTDFEKTDGKPMFLTIDTSTLRTKYT</sequence>
<organism evidence="1 2">
    <name type="scientific">Nitrosarchaeum koreense MY1</name>
    <dbReference type="NCBI Taxonomy" id="1001994"/>
    <lineage>
        <taxon>Archaea</taxon>
        <taxon>Nitrososphaerota</taxon>
        <taxon>Nitrososphaeria</taxon>
        <taxon>Nitrosopumilales</taxon>
        <taxon>Nitrosopumilaceae</taxon>
        <taxon>Nitrosarchaeum</taxon>
    </lineage>
</organism>
<proteinExistence type="predicted"/>
<evidence type="ECO:0000313" key="1">
    <source>
        <dbReference type="EMBL" id="EGP94347.1"/>
    </source>
</evidence>
<dbReference type="EMBL" id="AFPU01000001">
    <property type="protein sequence ID" value="EGP94347.1"/>
    <property type="molecule type" value="Genomic_DNA"/>
</dbReference>
<dbReference type="STRING" id="1001994.MY1_1595"/>
<dbReference type="PATRIC" id="fig|1001994.6.peg.1574"/>
<dbReference type="Proteomes" id="UP000004440">
    <property type="component" value="Unassembled WGS sequence"/>
</dbReference>